<dbReference type="InterPro" id="IPR024440">
    <property type="entry name" value="ColicinD_C"/>
</dbReference>
<dbReference type="InterPro" id="IPR038233">
    <property type="entry name" value="Colicin_D/E5_nuclease"/>
</dbReference>
<proteinExistence type="predicted"/>
<evidence type="ECO:0000313" key="2">
    <source>
        <dbReference type="EMBL" id="RDY26895.1"/>
    </source>
</evidence>
<organism evidence="2 3">
    <name type="scientific">Lachnotalea glycerini</name>
    <dbReference type="NCBI Taxonomy" id="1763509"/>
    <lineage>
        <taxon>Bacteria</taxon>
        <taxon>Bacillati</taxon>
        <taxon>Bacillota</taxon>
        <taxon>Clostridia</taxon>
        <taxon>Lachnospirales</taxon>
        <taxon>Lachnospiraceae</taxon>
        <taxon>Lachnotalea</taxon>
    </lineage>
</organism>
<evidence type="ECO:0000259" key="1">
    <source>
        <dbReference type="Pfam" id="PF11429"/>
    </source>
</evidence>
<dbReference type="SUPFAM" id="SSF102824">
    <property type="entry name" value="Colicin D/E5 nuclease domain"/>
    <property type="match status" value="1"/>
</dbReference>
<protein>
    <recommendedName>
        <fullName evidence="1">Colicin D C-terminal domain-containing protein</fullName>
    </recommendedName>
</protein>
<feature type="domain" description="Colicin D C-terminal" evidence="1">
    <location>
        <begin position="98"/>
        <end position="181"/>
    </location>
</feature>
<dbReference type="GO" id="GO:0004540">
    <property type="term" value="F:RNA nuclease activity"/>
    <property type="evidence" value="ECO:0007669"/>
    <property type="project" value="InterPro"/>
</dbReference>
<reference evidence="2 3" key="1">
    <citation type="journal article" date="2017" name="Genome Announc.">
        <title>Draft Genome Sequence of a Sporulating and Motile Strain of Lachnotalea glycerini Isolated from Water in Quebec City, Canada.</title>
        <authorList>
            <person name="Maheux A.F."/>
            <person name="Boudreau D.K."/>
            <person name="Berube E."/>
            <person name="Boissinot M."/>
            <person name="Raymond F."/>
            <person name="Brodeur S."/>
            <person name="Corbeil J."/>
            <person name="Isabel S."/>
            <person name="Omar R.F."/>
            <person name="Bergeron M.G."/>
        </authorList>
    </citation>
    <scope>NUCLEOTIDE SEQUENCE [LARGE SCALE GENOMIC DNA]</scope>
    <source>
        <strain evidence="2 3">CCRI-19302</strain>
    </source>
</reference>
<dbReference type="Pfam" id="PF11429">
    <property type="entry name" value="Colicin_D"/>
    <property type="match status" value="1"/>
</dbReference>
<sequence>MTVAGTAETVAGGIGDIFGAVISMSGAGAAAGIPTIAISTDVLITGIAEMAYGISISMTATDNLAGDIKKAQEAAENTDVSKGGSKTNLPKTEYTKSKLQHEYKHAEDFGVEGNWNNNKAKEYQKAIQKHIDNAPDVYKSKYRGEDVYVYLNEETSLGAYVDMNGNYIGGWKFNSKQINYHLTNGVKIK</sequence>
<name>A0A371J2F2_9FIRM</name>
<dbReference type="EMBL" id="NOKA02000128">
    <property type="protein sequence ID" value="RDY26895.1"/>
    <property type="molecule type" value="Genomic_DNA"/>
</dbReference>
<dbReference type="Gene3D" id="3.10.450.200">
    <property type="match status" value="1"/>
</dbReference>
<dbReference type="AlphaFoldDB" id="A0A371J2F2"/>
<keyword evidence="3" id="KW-1185">Reference proteome</keyword>
<evidence type="ECO:0000313" key="3">
    <source>
        <dbReference type="Proteomes" id="UP000216411"/>
    </source>
</evidence>
<dbReference type="InterPro" id="IPR037178">
    <property type="entry name" value="ColicinD_C_sf"/>
</dbReference>
<accession>A0A371J2F2</accession>
<dbReference type="Proteomes" id="UP000216411">
    <property type="component" value="Unassembled WGS sequence"/>
</dbReference>
<gene>
    <name evidence="2" type="ORF">CG710_021320</name>
</gene>
<comment type="caution">
    <text evidence="2">The sequence shown here is derived from an EMBL/GenBank/DDBJ whole genome shotgun (WGS) entry which is preliminary data.</text>
</comment>